<dbReference type="Proteomes" id="UP000655523">
    <property type="component" value="Unassembled WGS sequence"/>
</dbReference>
<accession>A0A972NVA4</accession>
<evidence type="ECO:0000313" key="2">
    <source>
        <dbReference type="EMBL" id="NPT60468.1"/>
    </source>
</evidence>
<protein>
    <submittedName>
        <fullName evidence="2">Uncharacterized protein</fullName>
    </submittedName>
</protein>
<sequence length="206" mass="24187">MVSRYGPRTKSNVMEPLAWRTHMTDAQKRKGGGAKTSRSEVVTVRLEPKLRYLAELAGRKQRRTLSSFIEWAIQTGLEQVYLENRGSDLRDSIADMAGKLWDVDEQDRFIKLAVRYPDLLTHEEQVLWKLIRENGFLWRGRYTGPNGEWTWELREEGFLFERLRERWKTFVAVASGEKDRSELPQWKRIDPDAKDSFDGMPDELPL</sequence>
<comment type="caution">
    <text evidence="2">The sequence shown here is derived from an EMBL/GenBank/DDBJ whole genome shotgun (WGS) entry which is preliminary data.</text>
</comment>
<gene>
    <name evidence="2" type="ORF">GNZ13_39445</name>
</gene>
<feature type="compositionally biased region" description="Basic and acidic residues" evidence="1">
    <location>
        <begin position="177"/>
        <end position="197"/>
    </location>
</feature>
<organism evidence="2 3">
    <name type="scientific">Paraburkholderia elongata</name>
    <dbReference type="NCBI Taxonomy" id="2675747"/>
    <lineage>
        <taxon>Bacteria</taxon>
        <taxon>Pseudomonadati</taxon>
        <taxon>Pseudomonadota</taxon>
        <taxon>Betaproteobacteria</taxon>
        <taxon>Burkholderiales</taxon>
        <taxon>Burkholderiaceae</taxon>
        <taxon>Paraburkholderia</taxon>
    </lineage>
</organism>
<proteinExistence type="predicted"/>
<feature type="region of interest" description="Disordered" evidence="1">
    <location>
        <begin position="177"/>
        <end position="206"/>
    </location>
</feature>
<reference evidence="2 3" key="1">
    <citation type="submission" date="2019-11" db="EMBL/GenBank/DDBJ databases">
        <title>Metabolism of dissolved organic matter in forest soils.</title>
        <authorList>
            <person name="Cyle K.T."/>
            <person name="Wilhelm R.C."/>
            <person name="Martinez C.E."/>
        </authorList>
    </citation>
    <scope>NUCLEOTIDE SEQUENCE [LARGE SCALE GENOMIC DNA]</scope>
    <source>
        <strain evidence="2 3">5N</strain>
    </source>
</reference>
<dbReference type="EMBL" id="WOEZ01000223">
    <property type="protein sequence ID" value="NPT60468.1"/>
    <property type="molecule type" value="Genomic_DNA"/>
</dbReference>
<evidence type="ECO:0000313" key="3">
    <source>
        <dbReference type="Proteomes" id="UP000655523"/>
    </source>
</evidence>
<dbReference type="AlphaFoldDB" id="A0A972NVA4"/>
<evidence type="ECO:0000256" key="1">
    <source>
        <dbReference type="SAM" id="MobiDB-lite"/>
    </source>
</evidence>
<keyword evidence="3" id="KW-1185">Reference proteome</keyword>
<name>A0A972NVA4_9BURK</name>